<feature type="transmembrane region" description="Helical" evidence="1">
    <location>
        <begin position="17"/>
        <end position="41"/>
    </location>
</feature>
<name>A0ABT3TLV6_9GAMM</name>
<dbReference type="Pfam" id="PF20567">
    <property type="entry name" value="DUF6776"/>
    <property type="match status" value="1"/>
</dbReference>
<gene>
    <name evidence="2" type="ORF">EYC98_20880</name>
</gene>
<reference evidence="2" key="1">
    <citation type="submission" date="2019-02" db="EMBL/GenBank/DDBJ databases">
        <authorList>
            <person name="Li S.-H."/>
        </authorList>
    </citation>
    <scope>NUCLEOTIDE SEQUENCE</scope>
    <source>
        <strain evidence="2">IMCC14734</strain>
    </source>
</reference>
<organism evidence="2 3">
    <name type="scientific">Candidatus Litorirhabdus singularis</name>
    <dbReference type="NCBI Taxonomy" id="2518993"/>
    <lineage>
        <taxon>Bacteria</taxon>
        <taxon>Pseudomonadati</taxon>
        <taxon>Pseudomonadota</taxon>
        <taxon>Gammaproteobacteria</taxon>
        <taxon>Cellvibrionales</taxon>
        <taxon>Halieaceae</taxon>
        <taxon>Candidatus Litorirhabdus</taxon>
    </lineage>
</organism>
<dbReference type="InterPro" id="IPR046703">
    <property type="entry name" value="DUF6776"/>
</dbReference>
<dbReference type="EMBL" id="SHNN01000007">
    <property type="protein sequence ID" value="MCX2983322.1"/>
    <property type="molecule type" value="Genomic_DNA"/>
</dbReference>
<comment type="caution">
    <text evidence="2">The sequence shown here is derived from an EMBL/GenBank/DDBJ whole genome shotgun (WGS) entry which is preliminary data.</text>
</comment>
<evidence type="ECO:0000256" key="1">
    <source>
        <dbReference type="SAM" id="Phobius"/>
    </source>
</evidence>
<keyword evidence="1" id="KW-0812">Transmembrane</keyword>
<dbReference type="RefSeq" id="WP_279247361.1">
    <property type="nucleotide sequence ID" value="NZ_SHNN01000007.1"/>
</dbReference>
<evidence type="ECO:0000313" key="3">
    <source>
        <dbReference type="Proteomes" id="UP001143362"/>
    </source>
</evidence>
<keyword evidence="1" id="KW-0472">Membrane</keyword>
<keyword evidence="1" id="KW-1133">Transmembrane helix</keyword>
<evidence type="ECO:0000313" key="2">
    <source>
        <dbReference type="EMBL" id="MCX2983322.1"/>
    </source>
</evidence>
<accession>A0ABT3TLV6</accession>
<proteinExistence type="predicted"/>
<dbReference type="Proteomes" id="UP001143362">
    <property type="component" value="Unassembled WGS sequence"/>
</dbReference>
<sequence>MRRSVVVQQHPHHRYRLIFLTATTAAALFIGGYFIGAYGSLNRLLTDSNELQTLRERVMATESDLEQQRLWRVMRETRDDIESDALELVRQDLAEQQALVLELDRAVKFYKGLMAPDELESGLSVHSIDLRAGALPGRYQFRILAQQSARKHQLLIGTLRVEVEGAAGEVATQLELSDLSAEVPSRDIKLRFKYFQAVEGELELPEGFVPRKLVIYAKATKPAKVEFSREFPWVVEE</sequence>
<keyword evidence="3" id="KW-1185">Reference proteome</keyword>
<protein>
    <submittedName>
        <fullName evidence="2">Uncharacterized protein</fullName>
    </submittedName>
</protein>